<dbReference type="STRING" id="354355.SAMN05660816_02707"/>
<reference evidence="3" key="1">
    <citation type="submission" date="2016-04" db="EMBL/GenBank/DDBJ databases">
        <authorList>
            <person name="Chen L."/>
            <person name="Zhuang W."/>
            <person name="Wang G."/>
        </authorList>
    </citation>
    <scope>NUCLEOTIDE SEQUENCE [LARGE SCALE GENOMIC DNA]</scope>
    <source>
        <strain evidence="3">17621</strain>
    </source>
</reference>
<name>A0A1V9DYF3_9BACT</name>
<feature type="transmembrane region" description="Helical" evidence="1">
    <location>
        <begin position="101"/>
        <end position="119"/>
    </location>
</feature>
<feature type="transmembrane region" description="Helical" evidence="1">
    <location>
        <begin position="159"/>
        <end position="183"/>
    </location>
</feature>
<keyword evidence="3" id="KW-1185">Reference proteome</keyword>
<keyword evidence="1" id="KW-1133">Transmembrane helix</keyword>
<feature type="transmembrane region" description="Helical" evidence="1">
    <location>
        <begin position="204"/>
        <end position="225"/>
    </location>
</feature>
<accession>A0A1V9DYF3</accession>
<dbReference type="EMBL" id="LVXG01000082">
    <property type="protein sequence ID" value="OQP38705.1"/>
    <property type="molecule type" value="Genomic_DNA"/>
</dbReference>
<feature type="transmembrane region" description="Helical" evidence="1">
    <location>
        <begin position="131"/>
        <end position="153"/>
    </location>
</feature>
<feature type="transmembrane region" description="Helical" evidence="1">
    <location>
        <begin position="5"/>
        <end position="25"/>
    </location>
</feature>
<dbReference type="AlphaFoldDB" id="A0A1V9DYF3"/>
<evidence type="ECO:0000313" key="3">
    <source>
        <dbReference type="Proteomes" id="UP000192610"/>
    </source>
</evidence>
<proteinExistence type="predicted"/>
<evidence type="ECO:0000313" key="2">
    <source>
        <dbReference type="EMBL" id="OQP38705.1"/>
    </source>
</evidence>
<feature type="transmembrane region" description="Helical" evidence="1">
    <location>
        <begin position="231"/>
        <end position="250"/>
    </location>
</feature>
<dbReference type="Proteomes" id="UP000192610">
    <property type="component" value="Unassembled WGS sequence"/>
</dbReference>
<evidence type="ECO:0000256" key="1">
    <source>
        <dbReference type="SAM" id="Phobius"/>
    </source>
</evidence>
<evidence type="ECO:0008006" key="4">
    <source>
        <dbReference type="Google" id="ProtNLM"/>
    </source>
</evidence>
<dbReference type="PROSITE" id="PS51257">
    <property type="entry name" value="PROKAR_LIPOPROTEIN"/>
    <property type="match status" value="1"/>
</dbReference>
<dbReference type="RefSeq" id="WP_081204711.1">
    <property type="nucleotide sequence ID" value="NZ_FOCZ01000004.1"/>
</dbReference>
<keyword evidence="1" id="KW-0812">Transmembrane</keyword>
<feature type="transmembrane region" description="Helical" evidence="1">
    <location>
        <begin position="78"/>
        <end position="95"/>
    </location>
</feature>
<dbReference type="OrthoDB" id="1467772at2"/>
<keyword evidence="1" id="KW-0472">Membrane</keyword>
<feature type="transmembrane region" description="Helical" evidence="1">
    <location>
        <begin position="257"/>
        <end position="277"/>
    </location>
</feature>
<comment type="caution">
    <text evidence="2">The sequence shown here is derived from an EMBL/GenBank/DDBJ whole genome shotgun (WGS) entry which is preliminary data.</text>
</comment>
<feature type="transmembrane region" description="Helical" evidence="1">
    <location>
        <begin position="37"/>
        <end position="58"/>
    </location>
</feature>
<sequence>MLKYLLDLFLFTSLFIAGCALMMVIQTNQLLHLQYNHVAYLVFVFFSTLCSYNFHWYLSGDATSENARIRWTQHHKTLHLALTSIGTIVSVWYFFQFIEHWIWLAGAVFLTFLYSAPKLQYGPFARLSKIAVGKTLFLAFVWMYVTTFLPIAIDDHHWNMTTVLFCTSRFTLIYAICIIFDYRDRDYDKLSGIRSMITYFDERGINNLFAASLAGFALSTLALYFYELSPLTIVLLLIPGVITAVLYPVAKKNFSDYLYYFVLDGLMMFSSLLTIFIPNK</sequence>
<gene>
    <name evidence="2" type="ORF">A4H97_18475</name>
</gene>
<protein>
    <recommendedName>
        <fullName evidence="4">UbiA prenyltransferase family protein</fullName>
    </recommendedName>
</protein>
<organism evidence="2 3">
    <name type="scientific">Niastella yeongjuensis</name>
    <dbReference type="NCBI Taxonomy" id="354355"/>
    <lineage>
        <taxon>Bacteria</taxon>
        <taxon>Pseudomonadati</taxon>
        <taxon>Bacteroidota</taxon>
        <taxon>Chitinophagia</taxon>
        <taxon>Chitinophagales</taxon>
        <taxon>Chitinophagaceae</taxon>
        <taxon>Niastella</taxon>
    </lineage>
</organism>